<evidence type="ECO:0000256" key="7">
    <source>
        <dbReference type="SAM" id="SignalP"/>
    </source>
</evidence>
<dbReference type="SMART" id="SM00906">
    <property type="entry name" value="Fungal_trans"/>
    <property type="match status" value="1"/>
</dbReference>
<feature type="region of interest" description="Disordered" evidence="6">
    <location>
        <begin position="970"/>
        <end position="1018"/>
    </location>
</feature>
<name>A0A1S9DQU9_ASPOZ</name>
<dbReference type="Gene3D" id="2.60.130.10">
    <property type="entry name" value="Aromatic compound dioxygenase"/>
    <property type="match status" value="1"/>
</dbReference>
<keyword evidence="3" id="KW-0804">Transcription</keyword>
<gene>
    <name evidence="9" type="ORF">OAory_01079430</name>
</gene>
<evidence type="ECO:0000313" key="10">
    <source>
        <dbReference type="Proteomes" id="UP000190312"/>
    </source>
</evidence>
<keyword evidence="9" id="KW-0560">Oxidoreductase</keyword>
<dbReference type="GO" id="GO:0003677">
    <property type="term" value="F:DNA binding"/>
    <property type="evidence" value="ECO:0007669"/>
    <property type="project" value="UniProtKB-KW"/>
</dbReference>
<evidence type="ECO:0000256" key="3">
    <source>
        <dbReference type="ARBA" id="ARBA00023163"/>
    </source>
</evidence>
<feature type="compositionally biased region" description="Low complexity" evidence="6">
    <location>
        <begin position="904"/>
        <end position="918"/>
    </location>
</feature>
<accession>A0A1S9DQU9</accession>
<dbReference type="InterPro" id="IPR007219">
    <property type="entry name" value="XnlR_reg_dom"/>
</dbReference>
<feature type="compositionally biased region" description="Acidic residues" evidence="6">
    <location>
        <begin position="976"/>
        <end position="991"/>
    </location>
</feature>
<keyword evidence="1" id="KW-0805">Transcription regulation</keyword>
<feature type="chain" id="PRO_5012051960" evidence="7">
    <location>
        <begin position="19"/>
        <end position="1065"/>
    </location>
</feature>
<dbReference type="AlphaFoldDB" id="A0A1S9DQU9"/>
<evidence type="ECO:0000256" key="6">
    <source>
        <dbReference type="SAM" id="MobiDB-lite"/>
    </source>
</evidence>
<evidence type="ECO:0000256" key="2">
    <source>
        <dbReference type="ARBA" id="ARBA00023125"/>
    </source>
</evidence>
<organism evidence="9 10">
    <name type="scientific">Aspergillus oryzae</name>
    <name type="common">Yellow koji mold</name>
    <dbReference type="NCBI Taxonomy" id="5062"/>
    <lineage>
        <taxon>Eukaryota</taxon>
        <taxon>Fungi</taxon>
        <taxon>Dikarya</taxon>
        <taxon>Ascomycota</taxon>
        <taxon>Pezizomycotina</taxon>
        <taxon>Eurotiomycetes</taxon>
        <taxon>Eurotiomycetidae</taxon>
        <taxon>Eurotiales</taxon>
        <taxon>Aspergillaceae</taxon>
        <taxon>Aspergillus</taxon>
        <taxon>Aspergillus subgen. Circumdati</taxon>
    </lineage>
</organism>
<dbReference type="VEuPathDB" id="FungiDB:AO090012001041"/>
<dbReference type="GO" id="GO:0016702">
    <property type="term" value="F:oxidoreductase activity, acting on single donors with incorporation of molecular oxygen, incorporation of two atoms of oxygen"/>
    <property type="evidence" value="ECO:0007669"/>
    <property type="project" value="InterPro"/>
</dbReference>
<dbReference type="VEuPathDB" id="FungiDB:AO090012000792"/>
<keyword evidence="5" id="KW-0175">Coiled coil</keyword>
<dbReference type="CDD" id="cd03457">
    <property type="entry name" value="intradiol_dioxygenase_like"/>
    <property type="match status" value="1"/>
</dbReference>
<keyword evidence="7" id="KW-0732">Signal</keyword>
<feature type="coiled-coil region" evidence="5">
    <location>
        <begin position="344"/>
        <end position="371"/>
    </location>
</feature>
<dbReference type="CDD" id="cd12148">
    <property type="entry name" value="fungal_TF_MHR"/>
    <property type="match status" value="1"/>
</dbReference>
<protein>
    <submittedName>
        <fullName evidence="9">Intradiol ring-cleavage dioxygenase</fullName>
    </submittedName>
</protein>
<feature type="domain" description="Xylanolytic transcriptional activator regulatory" evidence="8">
    <location>
        <begin position="600"/>
        <end position="676"/>
    </location>
</feature>
<comment type="caution">
    <text evidence="9">The sequence shown here is derived from an EMBL/GenBank/DDBJ whole genome shotgun (WGS) entry which is preliminary data.</text>
</comment>
<dbReference type="eggNOG" id="ENOG502QWMN">
    <property type="taxonomic scope" value="Eukaryota"/>
</dbReference>
<dbReference type="InterPro" id="IPR036864">
    <property type="entry name" value="Zn2-C6_fun-type_DNA-bd_sf"/>
</dbReference>
<feature type="signal peptide" evidence="7">
    <location>
        <begin position="1"/>
        <end position="18"/>
    </location>
</feature>
<keyword evidence="9" id="KW-0223">Dioxygenase</keyword>
<dbReference type="SUPFAM" id="SSF49482">
    <property type="entry name" value="Aromatic compound dioxygenase"/>
    <property type="match status" value="1"/>
</dbReference>
<dbReference type="Pfam" id="PF04082">
    <property type="entry name" value="Fungal_trans"/>
    <property type="match status" value="1"/>
</dbReference>
<dbReference type="PANTHER" id="PTHR34315">
    <property type="match status" value="1"/>
</dbReference>
<evidence type="ECO:0000256" key="4">
    <source>
        <dbReference type="ARBA" id="ARBA00023242"/>
    </source>
</evidence>
<dbReference type="GO" id="GO:0000981">
    <property type="term" value="F:DNA-binding transcription factor activity, RNA polymerase II-specific"/>
    <property type="evidence" value="ECO:0007669"/>
    <property type="project" value="InterPro"/>
</dbReference>
<dbReference type="OrthoDB" id="4116913at2759"/>
<evidence type="ECO:0000259" key="8">
    <source>
        <dbReference type="SMART" id="SM00906"/>
    </source>
</evidence>
<dbReference type="Proteomes" id="UP000190312">
    <property type="component" value="Unassembled WGS sequence"/>
</dbReference>
<dbReference type="GO" id="GO:0006351">
    <property type="term" value="P:DNA-templated transcription"/>
    <property type="evidence" value="ECO:0007669"/>
    <property type="project" value="InterPro"/>
</dbReference>
<dbReference type="Gene3D" id="4.10.240.10">
    <property type="entry name" value="Zn(2)-C6 fungal-type DNA-binding domain"/>
    <property type="match status" value="1"/>
</dbReference>
<proteinExistence type="predicted"/>
<keyword evidence="4" id="KW-0539">Nucleus</keyword>
<dbReference type="PANTHER" id="PTHR34315:SF4">
    <property type="entry name" value="INTRADIOL RING-CLEAVAGE DIOXYGENASES DOMAIN-CONTAINING PROTEIN"/>
    <property type="match status" value="1"/>
</dbReference>
<evidence type="ECO:0000256" key="5">
    <source>
        <dbReference type="SAM" id="Coils"/>
    </source>
</evidence>
<evidence type="ECO:0000313" key="9">
    <source>
        <dbReference type="EMBL" id="OOO11473.1"/>
    </source>
</evidence>
<evidence type="ECO:0000256" key="1">
    <source>
        <dbReference type="ARBA" id="ARBA00023015"/>
    </source>
</evidence>
<dbReference type="InterPro" id="IPR015889">
    <property type="entry name" value="Intradiol_dOase_core"/>
</dbReference>
<keyword evidence="2" id="KW-0238">DNA-binding</keyword>
<feature type="region of interest" description="Disordered" evidence="6">
    <location>
        <begin position="904"/>
        <end position="928"/>
    </location>
</feature>
<reference evidence="9 10" key="1">
    <citation type="submission" date="2016-10" db="EMBL/GenBank/DDBJ databases">
        <title>Genome sequencing of Aspergillus oryzae BCC7051.</title>
        <authorList>
            <person name="Thammarongtham C."/>
            <person name="Vorapreeda T."/>
            <person name="Nookaew I."/>
            <person name="Srisuk T."/>
            <person name="Land M."/>
            <person name="Jeennor S."/>
            <person name="Laoteng K."/>
        </authorList>
    </citation>
    <scope>NUCLEOTIDE SEQUENCE [LARGE SCALE GENOMIC DNA]</scope>
    <source>
        <strain evidence="9 10">BCC7051</strain>
    </source>
</reference>
<sequence length="1065" mass="117829">MFVSKLIFAALAATTAIAHPGPDHAVPRAEIQRRDGLAKQCANHAADFNRRRIAKRAMQKRWEGSGHNTTFEITTEAPYYDTIQNDTCVLNPEVTQGPYIWPRSQTLRQDMAEDQAGVPLWLDVGVLDMATCEPLPNVLLDFWHCNATGSYSSFTHLSPNTPFEKLLAELNITDFEIGVTDLHTDDTTFLRGMWPTDENGVMEIKTIFPGFYVERAIHIHVQAHTDWSVRGNGTIVSGNTVSTGQLYFDEALSQKVMSLEPYASHTQINRTTNAQDTIFPEGTDGGFNPVVSVVPADGEDISKGMIGYITIGVDTAAIETAKPACETCTLAGVPCTFTPTAQQRKSVREELADAKARVRHLEEALKAERENRLNSDQYTPPKALSSGSSPLEIPHQFLSSWSATTYLLESYSFDAALSNFRWHLGFCGPRAAPFALTPSFSSTVYERTGFVLNIEDFLNQLAQSFKLQYPTHSTRTIVPKWPPRSLIQRSIEYFSKNRLYSIFPAVDIENTPLHLDPKALGNPDITTSPANYACLVALTALVTRIRGDDMAFADADPDAYVQAVLTLLPELMIDNANLRSLEALILLALYIAPLGQPRPAGILLAMATRMLYNMGANRNRAPPEETLEQSQHRQHVRALFWLCYGIDKEMSLRECKTPLINDADCDLYLPAAYVSTSSDRSFFPEPLSTKELLFPSDLRLALIKSKIQHLLYSDHGIAQPEARRIQYIRELDQELSDIKSNFPVTCQPEDVLDRSVPDSLLHDLSLRGVNIHLEYYYCLAKIHGASNNGGIPSPQSWSLLPSSMEICHQSARSTLLYLSRVRHLIMPETFWLVIDPQSAVLTNIEVLAYLTANPPRRPPNPPPNLRHWVPSPDLRDHNTVVKEIHNYASRLSPHLYKYPKYTHQSPEQLQQLAQSQSQTDTPALPLIQSNAPTPMDIALRDLITQLQPYGLTKGEVLMIVNLGVGMQDAPAGAGEDGQEEEGEGEAGEGEGEVVNGNGDGMDVDVNGEGGAEGEGELGEEDYGALALLDTVIEEREERFSDEDVVAILGIIRGTLGRGQAMNGAG</sequence>
<dbReference type="GO" id="GO:0008270">
    <property type="term" value="F:zinc ion binding"/>
    <property type="evidence" value="ECO:0007669"/>
    <property type="project" value="InterPro"/>
</dbReference>
<dbReference type="GO" id="GO:0005506">
    <property type="term" value="F:iron ion binding"/>
    <property type="evidence" value="ECO:0007669"/>
    <property type="project" value="InterPro"/>
</dbReference>
<dbReference type="EMBL" id="MKZY01000003">
    <property type="protein sequence ID" value="OOO11473.1"/>
    <property type="molecule type" value="Genomic_DNA"/>
</dbReference>